<keyword evidence="2" id="KW-1185">Reference proteome</keyword>
<evidence type="ECO:0000313" key="2">
    <source>
        <dbReference type="Proteomes" id="UP001527866"/>
    </source>
</evidence>
<accession>A0ABT4U7C5</accession>
<comment type="caution">
    <text evidence="1">The sequence shown here is derived from an EMBL/GenBank/DDBJ whole genome shotgun (WGS) entry which is preliminary data.</text>
</comment>
<dbReference type="EMBL" id="JAQFWQ010000047">
    <property type="protein sequence ID" value="MDA2812330.1"/>
    <property type="molecule type" value="Genomic_DNA"/>
</dbReference>
<dbReference type="RefSeq" id="WP_270686864.1">
    <property type="nucleotide sequence ID" value="NZ_JAQFWQ010000047.1"/>
</dbReference>
<organism evidence="1 2">
    <name type="scientific">Nocardiopsis endophytica</name>
    <dbReference type="NCBI Taxonomy" id="3018445"/>
    <lineage>
        <taxon>Bacteria</taxon>
        <taxon>Bacillati</taxon>
        <taxon>Actinomycetota</taxon>
        <taxon>Actinomycetes</taxon>
        <taxon>Streptosporangiales</taxon>
        <taxon>Nocardiopsidaceae</taxon>
        <taxon>Nocardiopsis</taxon>
    </lineage>
</organism>
<sequence length="479" mass="52798">MSPIFDLHINRARNPSEVDWSAYDFIALIQFTVDTVALSSGLDGTLGIARESLLGEMTRAASGMASDRPPDEHERVAAHVLEHLLRHGEPTPYFTVVYADPDADWAKVSLKVRILYETIAADGATLYVNVDNTAVMLLLVATNRSLEDEHEAVIAVMRAQTESGRLEAAIDSAEDALALSRTYAANVRRMIAEAERDVTRVDYLAVLRPELAAAMGHLDRRVAIDGAFLRHLETLRSQASHDEEPGAVRRLMRAASRLRDAVDTLAGLHTEVVGATPRWREAQAAQAFTAVPAGEIDPSTDVLGALLAGEKLPRGAEITPPTAGMLLDVKETADRLAAPPRRRERPEGPRLPEELEDAAEMYEMYPALFQDTAHFLRVGRIRPGGGARLSALLDTVDARFLDPQNELVRDLAALVGSAETARRRLRLLLVLEALMMWRPDGPAAEEDWWSTIDGDQVRLSEFDVADFVVHRRGPNRERP</sequence>
<reference evidence="1 2" key="1">
    <citation type="submission" date="2023-01" db="EMBL/GenBank/DDBJ databases">
        <title>Draft genome sequence of Nocardiopsis sp. RSe5-2 isolated from halophytes.</title>
        <authorList>
            <person name="Duangmal K."/>
            <person name="Chantavorakit T."/>
        </authorList>
    </citation>
    <scope>NUCLEOTIDE SEQUENCE [LARGE SCALE GENOMIC DNA]</scope>
    <source>
        <strain evidence="1 2">RSe5-2</strain>
    </source>
</reference>
<gene>
    <name evidence="1" type="ORF">O4J56_16940</name>
</gene>
<dbReference type="Proteomes" id="UP001527866">
    <property type="component" value="Unassembled WGS sequence"/>
</dbReference>
<proteinExistence type="predicted"/>
<name>A0ABT4U7C5_9ACTN</name>
<protein>
    <submittedName>
        <fullName evidence="1">Uncharacterized protein</fullName>
    </submittedName>
</protein>
<evidence type="ECO:0000313" key="1">
    <source>
        <dbReference type="EMBL" id="MDA2812330.1"/>
    </source>
</evidence>